<dbReference type="AlphaFoldDB" id="A0A8H3H965"/>
<feature type="non-terminal residue" evidence="2">
    <location>
        <position position="153"/>
    </location>
</feature>
<feature type="region of interest" description="Disordered" evidence="1">
    <location>
        <begin position="73"/>
        <end position="102"/>
    </location>
</feature>
<feature type="compositionally biased region" description="Polar residues" evidence="1">
    <location>
        <begin position="91"/>
        <end position="102"/>
    </location>
</feature>
<organism evidence="2 3">
    <name type="scientific">Rhizoctonia solani</name>
    <dbReference type="NCBI Taxonomy" id="456999"/>
    <lineage>
        <taxon>Eukaryota</taxon>
        <taxon>Fungi</taxon>
        <taxon>Dikarya</taxon>
        <taxon>Basidiomycota</taxon>
        <taxon>Agaricomycotina</taxon>
        <taxon>Agaricomycetes</taxon>
        <taxon>Cantharellales</taxon>
        <taxon>Ceratobasidiaceae</taxon>
        <taxon>Rhizoctonia</taxon>
    </lineage>
</organism>
<gene>
    <name evidence="2" type="ORF">RDB_LOCUS148745</name>
</gene>
<proteinExistence type="predicted"/>
<protein>
    <submittedName>
        <fullName evidence="2">Uncharacterized protein</fullName>
    </submittedName>
</protein>
<reference evidence="2" key="1">
    <citation type="submission" date="2021-01" db="EMBL/GenBank/DDBJ databases">
        <authorList>
            <person name="Kaushik A."/>
        </authorList>
    </citation>
    <scope>NUCLEOTIDE SEQUENCE</scope>
    <source>
        <strain evidence="2">AG2-2IIIB</strain>
    </source>
</reference>
<accession>A0A8H3H965</accession>
<dbReference type="EMBL" id="CAJMWT010005662">
    <property type="protein sequence ID" value="CAE6508239.1"/>
    <property type="molecule type" value="Genomic_DNA"/>
</dbReference>
<comment type="caution">
    <text evidence="2">The sequence shown here is derived from an EMBL/GenBank/DDBJ whole genome shotgun (WGS) entry which is preliminary data.</text>
</comment>
<sequence length="153" mass="16295">MIPSWCQNVQHLNFDLFEAAQSVVNQIKELTLFQSISTRRITLTMFKLSRAFVVAAVLSSTVLCAPVPQGVGKPVSTGQSADRSAPASGVFGTTPQEPNYQTHPTGLCIIPAMARDAGLSPGQEQPTVQQAIELCPEAKTIAVSSKNSKRSAP</sequence>
<evidence type="ECO:0000313" key="2">
    <source>
        <dbReference type="EMBL" id="CAE6508239.1"/>
    </source>
</evidence>
<dbReference type="Proteomes" id="UP000663843">
    <property type="component" value="Unassembled WGS sequence"/>
</dbReference>
<evidence type="ECO:0000313" key="3">
    <source>
        <dbReference type="Proteomes" id="UP000663843"/>
    </source>
</evidence>
<evidence type="ECO:0000256" key="1">
    <source>
        <dbReference type="SAM" id="MobiDB-lite"/>
    </source>
</evidence>
<name>A0A8H3H965_9AGAM</name>